<sequence length="172" mass="19466">MIEPETETEEARRWLQSVLQLMGLPDGIQLTPAPNDPASLPWLEIREDGLTSAHKELLLAREGEALDALQFLLNTTMHLQSDHKQAYTVELAGYRHKRHQQLSEMAWEAAAAVRSSGQEFVFGALSAAERRQIHMLLQEEPDLATYSRGKEPERRLVVRPRTDEDDTPGADE</sequence>
<dbReference type="PROSITE" id="PS50003">
    <property type="entry name" value="PH_DOMAIN"/>
    <property type="match status" value="1"/>
</dbReference>
<protein>
    <submittedName>
        <fullName evidence="4">Single-stranded nucleic acid binding R3H domain-containing protein</fullName>
    </submittedName>
</protein>
<dbReference type="InterPro" id="IPR034079">
    <property type="entry name" value="R3H_KhpB"/>
</dbReference>
<feature type="domain" description="PH" evidence="2">
    <location>
        <begin position="1"/>
        <end position="23"/>
    </location>
</feature>
<dbReference type="Proteomes" id="UP000017396">
    <property type="component" value="Chromosome"/>
</dbReference>
<dbReference type="RefSeq" id="WP_023172873.1">
    <property type="nucleotide sequence ID" value="NC_022600.1"/>
</dbReference>
<dbReference type="OrthoDB" id="465424at2"/>
<dbReference type="GO" id="GO:0003723">
    <property type="term" value="F:RNA binding"/>
    <property type="evidence" value="ECO:0007669"/>
    <property type="project" value="InterPro"/>
</dbReference>
<evidence type="ECO:0000256" key="1">
    <source>
        <dbReference type="SAM" id="MobiDB-lite"/>
    </source>
</evidence>
<dbReference type="InterPro" id="IPR038008">
    <property type="entry name" value="Jag_KH"/>
</dbReference>
<dbReference type="SUPFAM" id="SSF82708">
    <property type="entry name" value="R3H domain"/>
    <property type="match status" value="1"/>
</dbReference>
<accession>U5QFQ4</accession>
<dbReference type="CDD" id="cd02644">
    <property type="entry name" value="R3H_jag"/>
    <property type="match status" value="1"/>
</dbReference>
<dbReference type="Gene3D" id="3.30.300.20">
    <property type="match status" value="1"/>
</dbReference>
<keyword evidence="5" id="KW-1185">Reference proteome</keyword>
<feature type="compositionally biased region" description="Acidic residues" evidence="1">
    <location>
        <begin position="163"/>
        <end position="172"/>
    </location>
</feature>
<dbReference type="InterPro" id="IPR039247">
    <property type="entry name" value="KhpB"/>
</dbReference>
<dbReference type="EMBL" id="CP003587">
    <property type="protein sequence ID" value="AGY57766.1"/>
    <property type="molecule type" value="Genomic_DNA"/>
</dbReference>
<dbReference type="PANTHER" id="PTHR35800:SF1">
    <property type="entry name" value="RNA-BINDING PROTEIN KHPB"/>
    <property type="match status" value="1"/>
</dbReference>
<dbReference type="STRING" id="1183438.GKIL_1520"/>
<dbReference type="AlphaFoldDB" id="U5QFQ4"/>
<dbReference type="Pfam" id="PF01424">
    <property type="entry name" value="R3H"/>
    <property type="match status" value="1"/>
</dbReference>
<evidence type="ECO:0000313" key="4">
    <source>
        <dbReference type="EMBL" id="AGY57766.1"/>
    </source>
</evidence>
<reference evidence="4 5" key="1">
    <citation type="journal article" date="2013" name="PLoS ONE">
        <title>Cultivation and Complete Genome Sequencing of Gloeobacter kilaueensis sp. nov., from a Lava Cave in Kilauea Caldera, Hawai'i.</title>
        <authorList>
            <person name="Saw J.H."/>
            <person name="Schatz M."/>
            <person name="Brown M.V."/>
            <person name="Kunkel D.D."/>
            <person name="Foster J.S."/>
            <person name="Shick H."/>
            <person name="Christensen S."/>
            <person name="Hou S."/>
            <person name="Wan X."/>
            <person name="Donachie S.P."/>
        </authorList>
    </citation>
    <scope>NUCLEOTIDE SEQUENCE [LARGE SCALE GENOMIC DNA]</scope>
    <source>
        <strain evidence="5">JS</strain>
    </source>
</reference>
<dbReference type="KEGG" id="glj:GKIL_1520"/>
<dbReference type="InterPro" id="IPR015946">
    <property type="entry name" value="KH_dom-like_a/b"/>
</dbReference>
<gene>
    <name evidence="4" type="primary">jag</name>
    <name evidence="4" type="ORF">GKIL_1520</name>
</gene>
<dbReference type="PANTHER" id="PTHR35800">
    <property type="entry name" value="PROTEIN JAG"/>
    <property type="match status" value="1"/>
</dbReference>
<dbReference type="eggNOG" id="COG1847">
    <property type="taxonomic scope" value="Bacteria"/>
</dbReference>
<feature type="domain" description="R3H" evidence="3">
    <location>
        <begin position="96"/>
        <end position="162"/>
    </location>
</feature>
<evidence type="ECO:0000313" key="5">
    <source>
        <dbReference type="Proteomes" id="UP000017396"/>
    </source>
</evidence>
<dbReference type="CDD" id="cd02414">
    <property type="entry name" value="KH-II_Jag"/>
    <property type="match status" value="1"/>
</dbReference>
<dbReference type="InterPro" id="IPR036867">
    <property type="entry name" value="R3H_dom_sf"/>
</dbReference>
<dbReference type="PROSITE" id="PS51061">
    <property type="entry name" value="R3H"/>
    <property type="match status" value="1"/>
</dbReference>
<evidence type="ECO:0000259" key="3">
    <source>
        <dbReference type="PROSITE" id="PS51061"/>
    </source>
</evidence>
<organism evidence="4 5">
    <name type="scientific">Gloeobacter kilaueensis (strain ATCC BAA-2537 / CCAP 1431/1 / ULC 316 / JS1)</name>
    <dbReference type="NCBI Taxonomy" id="1183438"/>
    <lineage>
        <taxon>Bacteria</taxon>
        <taxon>Bacillati</taxon>
        <taxon>Cyanobacteriota</taxon>
        <taxon>Cyanophyceae</taxon>
        <taxon>Gloeobacterales</taxon>
        <taxon>Gloeobacteraceae</taxon>
        <taxon>Gloeobacter</taxon>
    </lineage>
</organism>
<proteinExistence type="predicted"/>
<dbReference type="Gene3D" id="3.30.1370.50">
    <property type="entry name" value="R3H-like domain"/>
    <property type="match status" value="1"/>
</dbReference>
<feature type="region of interest" description="Disordered" evidence="1">
    <location>
        <begin position="144"/>
        <end position="172"/>
    </location>
</feature>
<name>U5QFQ4_GLOK1</name>
<evidence type="ECO:0000259" key="2">
    <source>
        <dbReference type="PROSITE" id="PS50003"/>
    </source>
</evidence>
<dbReference type="InterPro" id="IPR001374">
    <property type="entry name" value="R3H_dom"/>
</dbReference>
<dbReference type="SMART" id="SM00393">
    <property type="entry name" value="R3H"/>
    <property type="match status" value="1"/>
</dbReference>
<dbReference type="InterPro" id="IPR001849">
    <property type="entry name" value="PH_domain"/>
</dbReference>
<dbReference type="HOGENOM" id="CLU_042512_4_1_3"/>
<feature type="compositionally biased region" description="Basic and acidic residues" evidence="1">
    <location>
        <begin position="148"/>
        <end position="162"/>
    </location>
</feature>